<dbReference type="InterPro" id="IPR036390">
    <property type="entry name" value="WH_DNA-bd_sf"/>
</dbReference>
<sequence>MVGQRRPLPNNDKDLLTQCALFDVHRLSRLLTGMYNSYLRDTGLTMAQFTLLRNIDVLAPAGMKQIAHAMLMDRTSVTRLIDPLIKQGFLTDSVGEDRRFRNIIVTAKGQSAIAKSEGAWTLAQQELFKCIGSEQWRSLRTALRDTIHVVRDNHEDILQ</sequence>
<keyword evidence="3" id="KW-1185">Reference proteome</keyword>
<dbReference type="GO" id="GO:0003700">
    <property type="term" value="F:DNA-binding transcription factor activity"/>
    <property type="evidence" value="ECO:0007669"/>
    <property type="project" value="InterPro"/>
</dbReference>
<dbReference type="STRING" id="1804984.AYM40_24975"/>
<evidence type="ECO:0000313" key="2">
    <source>
        <dbReference type="EMBL" id="ANB77482.1"/>
    </source>
</evidence>
<name>A0A160FWA6_9BURK</name>
<dbReference type="InterPro" id="IPR000835">
    <property type="entry name" value="HTH_MarR-typ"/>
</dbReference>
<dbReference type="Proteomes" id="UP000076852">
    <property type="component" value="Chromosome 2"/>
</dbReference>
<dbReference type="GO" id="GO:0006950">
    <property type="term" value="P:response to stress"/>
    <property type="evidence" value="ECO:0007669"/>
    <property type="project" value="TreeGrafter"/>
</dbReference>
<dbReference type="InterPro" id="IPR039422">
    <property type="entry name" value="MarR/SlyA-like"/>
</dbReference>
<evidence type="ECO:0000259" key="1">
    <source>
        <dbReference type="PROSITE" id="PS50995"/>
    </source>
</evidence>
<dbReference type="Gene3D" id="1.10.10.10">
    <property type="entry name" value="Winged helix-like DNA-binding domain superfamily/Winged helix DNA-binding domain"/>
    <property type="match status" value="1"/>
</dbReference>
<dbReference type="EMBL" id="CP014579">
    <property type="protein sequence ID" value="ANB77482.1"/>
    <property type="molecule type" value="Genomic_DNA"/>
</dbReference>
<feature type="domain" description="HTH marR-type" evidence="1">
    <location>
        <begin position="17"/>
        <end position="148"/>
    </location>
</feature>
<dbReference type="PANTHER" id="PTHR33164">
    <property type="entry name" value="TRANSCRIPTIONAL REGULATOR, MARR FAMILY"/>
    <property type="match status" value="1"/>
</dbReference>
<proteinExistence type="predicted"/>
<dbReference type="PROSITE" id="PS50995">
    <property type="entry name" value="HTH_MARR_2"/>
    <property type="match status" value="1"/>
</dbReference>
<accession>A0A160FWA6</accession>
<gene>
    <name evidence="2" type="ORF">AYM40_24975</name>
</gene>
<dbReference type="PANTHER" id="PTHR33164:SF105">
    <property type="entry name" value="TRANSCRIPTIONAL REPRESSOR PROTEIN-RELATED"/>
    <property type="match status" value="1"/>
</dbReference>
<dbReference type="SMART" id="SM00347">
    <property type="entry name" value="HTH_MARR"/>
    <property type="match status" value="1"/>
</dbReference>
<dbReference type="InterPro" id="IPR036388">
    <property type="entry name" value="WH-like_DNA-bd_sf"/>
</dbReference>
<organism evidence="2 3">
    <name type="scientific">Paraburkholderia phytofirmans OLGA172</name>
    <dbReference type="NCBI Taxonomy" id="1417228"/>
    <lineage>
        <taxon>Bacteria</taxon>
        <taxon>Pseudomonadati</taxon>
        <taxon>Pseudomonadota</taxon>
        <taxon>Betaproteobacteria</taxon>
        <taxon>Burkholderiales</taxon>
        <taxon>Burkholderiaceae</taxon>
        <taxon>Paraburkholderia</taxon>
    </lineage>
</organism>
<evidence type="ECO:0000313" key="3">
    <source>
        <dbReference type="Proteomes" id="UP000076852"/>
    </source>
</evidence>
<dbReference type="KEGG" id="buz:AYM40_24975"/>
<reference evidence="2 3" key="1">
    <citation type="journal article" date="2016" name="Gene">
        <title>PacBio SMRT assembly of a complex multi-replicon genome reveals chlorocatechol degradative operon in a region of genome plasticity.</title>
        <authorList>
            <person name="Ricker N."/>
            <person name="Shen S.Y."/>
            <person name="Goordial J."/>
            <person name="Jin S."/>
            <person name="Fulthorpe R.R."/>
        </authorList>
    </citation>
    <scope>NUCLEOTIDE SEQUENCE [LARGE SCALE GENOMIC DNA]</scope>
    <source>
        <strain evidence="2 3">OLGA172</strain>
    </source>
</reference>
<dbReference type="AlphaFoldDB" id="A0A160FWA6"/>
<dbReference type="Pfam" id="PF01047">
    <property type="entry name" value="MarR"/>
    <property type="match status" value="1"/>
</dbReference>
<protein>
    <recommendedName>
        <fullName evidence="1">HTH marR-type domain-containing protein</fullName>
    </recommendedName>
</protein>
<dbReference type="SUPFAM" id="SSF46785">
    <property type="entry name" value="Winged helix' DNA-binding domain"/>
    <property type="match status" value="1"/>
</dbReference>